<evidence type="ECO:0000313" key="2">
    <source>
        <dbReference type="EMBL" id="GIE16198.1"/>
    </source>
</evidence>
<reference evidence="2" key="1">
    <citation type="submission" date="2021-01" db="EMBL/GenBank/DDBJ databases">
        <title>Whole genome shotgun sequence of Actinoplanes ferrugineus NBRC 15555.</title>
        <authorList>
            <person name="Komaki H."/>
            <person name="Tamura T."/>
        </authorList>
    </citation>
    <scope>NUCLEOTIDE SEQUENCE</scope>
    <source>
        <strain evidence="2">NBRC 15555</strain>
    </source>
</reference>
<name>A0A919JAR1_9ACTN</name>
<dbReference type="InterPro" id="IPR025649">
    <property type="entry name" value="DUF4360"/>
</dbReference>
<evidence type="ECO:0000256" key="1">
    <source>
        <dbReference type="SAM" id="SignalP"/>
    </source>
</evidence>
<dbReference type="PANTHER" id="PTHR38847">
    <property type="match status" value="1"/>
</dbReference>
<comment type="caution">
    <text evidence="2">The sequence shown here is derived from an EMBL/GenBank/DDBJ whole genome shotgun (WGS) entry which is preliminary data.</text>
</comment>
<dbReference type="AlphaFoldDB" id="A0A919JAR1"/>
<organism evidence="2 3">
    <name type="scientific">Paractinoplanes ferrugineus</name>
    <dbReference type="NCBI Taxonomy" id="113564"/>
    <lineage>
        <taxon>Bacteria</taxon>
        <taxon>Bacillati</taxon>
        <taxon>Actinomycetota</taxon>
        <taxon>Actinomycetes</taxon>
        <taxon>Micromonosporales</taxon>
        <taxon>Micromonosporaceae</taxon>
        <taxon>Paractinoplanes</taxon>
    </lineage>
</organism>
<proteinExistence type="predicted"/>
<protein>
    <recommendedName>
        <fullName evidence="4">DUF4360 domain-containing protein</fullName>
    </recommendedName>
</protein>
<dbReference type="Pfam" id="PF14273">
    <property type="entry name" value="DUF4360"/>
    <property type="match status" value="1"/>
</dbReference>
<evidence type="ECO:0008006" key="4">
    <source>
        <dbReference type="Google" id="ProtNLM"/>
    </source>
</evidence>
<keyword evidence="1" id="KW-0732">Signal</keyword>
<feature type="chain" id="PRO_5037287940" description="DUF4360 domain-containing protein" evidence="1">
    <location>
        <begin position="25"/>
        <end position="212"/>
    </location>
</feature>
<sequence>MLKALAVGATLAASLVATGVPANAAGSALPDEEMVIGVVAANGSGCPLGSAQVTPAPDNKAFTVTYSQFTAQVGLGTKAADFRKNCQLALDVHVPQGYTYAISGTDYRGFAHLERGASGSETANYYFQGERQSTQIRHDFRGPIDGNWQRTDTVGISSLAFLPCGEKRYLNVNTELRVNAGSSNIRKTTSMLTMDSTDGRIDTVYHVAWKKC</sequence>
<dbReference type="PANTHER" id="PTHR38847:SF1">
    <property type="entry name" value="PSEUDOURIDINE SYNTHASE RSUA_RLUA-LIKE DOMAIN-CONTAINING PROTEIN"/>
    <property type="match status" value="1"/>
</dbReference>
<dbReference type="RefSeq" id="WP_203822542.1">
    <property type="nucleotide sequence ID" value="NZ_BAAABP010000025.1"/>
</dbReference>
<dbReference type="Proteomes" id="UP000598174">
    <property type="component" value="Unassembled WGS sequence"/>
</dbReference>
<evidence type="ECO:0000313" key="3">
    <source>
        <dbReference type="Proteomes" id="UP000598174"/>
    </source>
</evidence>
<dbReference type="EMBL" id="BOMM01000079">
    <property type="protein sequence ID" value="GIE16198.1"/>
    <property type="molecule type" value="Genomic_DNA"/>
</dbReference>
<accession>A0A919JAR1</accession>
<keyword evidence="3" id="KW-1185">Reference proteome</keyword>
<feature type="signal peptide" evidence="1">
    <location>
        <begin position="1"/>
        <end position="24"/>
    </location>
</feature>
<gene>
    <name evidence="2" type="ORF">Afe05nite_80380</name>
</gene>